<dbReference type="EMBL" id="JBHEZX010000001">
    <property type="protein sequence ID" value="MFC1408015.1"/>
    <property type="molecule type" value="Genomic_DNA"/>
</dbReference>
<accession>A0ABV6V2S0</accession>
<comment type="caution">
    <text evidence="1">The sequence shown here is derived from an EMBL/GenBank/DDBJ whole genome shotgun (WGS) entry which is preliminary data.</text>
</comment>
<dbReference type="Proteomes" id="UP001592582">
    <property type="component" value="Unassembled WGS sequence"/>
</dbReference>
<reference evidence="1 2" key="1">
    <citation type="submission" date="2024-09" db="EMBL/GenBank/DDBJ databases">
        <authorList>
            <person name="Lee S.D."/>
        </authorList>
    </citation>
    <scope>NUCLEOTIDE SEQUENCE [LARGE SCALE GENOMIC DNA]</scope>
    <source>
        <strain evidence="1 2">N1-1</strain>
    </source>
</reference>
<gene>
    <name evidence="1" type="ORF">ACEZDG_01835</name>
</gene>
<evidence type="ECO:0000313" key="1">
    <source>
        <dbReference type="EMBL" id="MFC1408015.1"/>
    </source>
</evidence>
<keyword evidence="2" id="KW-1185">Reference proteome</keyword>
<organism evidence="1 2">
    <name type="scientific">Streptacidiphilus alkalitolerans</name>
    <dbReference type="NCBI Taxonomy" id="3342712"/>
    <lineage>
        <taxon>Bacteria</taxon>
        <taxon>Bacillati</taxon>
        <taxon>Actinomycetota</taxon>
        <taxon>Actinomycetes</taxon>
        <taxon>Kitasatosporales</taxon>
        <taxon>Streptomycetaceae</taxon>
        <taxon>Streptacidiphilus</taxon>
    </lineage>
</organism>
<evidence type="ECO:0000313" key="2">
    <source>
        <dbReference type="Proteomes" id="UP001592582"/>
    </source>
</evidence>
<sequence length="83" mass="8707">MAIAVLVVLAARRPDRLRALGIALGVLPWAFLFTDEAVPVGQVLEDLALLSAPLLGAVLGAVLPAGVVHTARSFGRRTQRGRV</sequence>
<name>A0ABV6V2S0_9ACTN</name>
<proteinExistence type="predicted"/>
<protein>
    <submittedName>
        <fullName evidence="1">Uncharacterized protein</fullName>
    </submittedName>
</protein>